<dbReference type="EMBL" id="MQTW01000841">
    <property type="protein sequence ID" value="RYC78957.1"/>
    <property type="molecule type" value="Genomic_DNA"/>
</dbReference>
<accession>A0A4Q2V516</accession>
<gene>
    <name evidence="4" type="ORF">BFJ63_vAg18167</name>
</gene>
<dbReference type="PROSITE" id="PS50297">
    <property type="entry name" value="ANK_REP_REGION"/>
    <property type="match status" value="5"/>
</dbReference>
<proteinExistence type="predicted"/>
<dbReference type="GO" id="GO:0005634">
    <property type="term" value="C:nucleus"/>
    <property type="evidence" value="ECO:0007669"/>
    <property type="project" value="TreeGrafter"/>
</dbReference>
<keyword evidence="2 3" id="KW-0040">ANK repeat</keyword>
<feature type="repeat" description="ANK" evidence="3">
    <location>
        <begin position="101"/>
        <end position="133"/>
    </location>
</feature>
<dbReference type="PRINTS" id="PR01415">
    <property type="entry name" value="ANKYRIN"/>
</dbReference>
<evidence type="ECO:0000256" key="2">
    <source>
        <dbReference type="ARBA" id="ARBA00023043"/>
    </source>
</evidence>
<feature type="repeat" description="ANK" evidence="3">
    <location>
        <begin position="68"/>
        <end position="100"/>
    </location>
</feature>
<dbReference type="PANTHER" id="PTHR24189:SF50">
    <property type="entry name" value="ANKYRIN REPEAT AND SOCS BOX PROTEIN 2"/>
    <property type="match status" value="1"/>
</dbReference>
<feature type="non-terminal residue" evidence="4">
    <location>
        <position position="1"/>
    </location>
</feature>
<dbReference type="PANTHER" id="PTHR24189">
    <property type="entry name" value="MYOTROPHIN"/>
    <property type="match status" value="1"/>
</dbReference>
<protein>
    <submittedName>
        <fullName evidence="4">Uncharacterized protein</fullName>
    </submittedName>
</protein>
<dbReference type="InterPro" id="IPR002110">
    <property type="entry name" value="Ankyrin_rpt"/>
</dbReference>
<sequence>AAKDGHGNIAQIMIDNGAQVDHASAVWWPIYRRTCKYTALSIAAGGGYVETVRLLLANGADIEYENKKGETAIFVAATAGHVEVMQLLVENGADIESANRFMTTPLMQACRYRNHEAVKLLIRCGANVERVNNDDETAMSIAVTNGDEPILIALLEAGARFDDGSFFDKTNTPLRRAAKQGHVDMVRLLLSKGADVEANYKFVYRNTSASEPRTSGLTPLLEAPYWGHASVSSVLLDYNANIEAKDTSGLTPLLVAASQERYEVMKILVDRGADIHARDVTSRNALYIVWSKRRSKEVAKLLLIKGAKLRRRWERRALTDWLNDTICHDKGP</sequence>
<dbReference type="SMART" id="SM00248">
    <property type="entry name" value="ANK"/>
    <property type="match status" value="8"/>
</dbReference>
<dbReference type="PROSITE" id="PS50088">
    <property type="entry name" value="ANK_REPEAT"/>
    <property type="match status" value="6"/>
</dbReference>
<evidence type="ECO:0000313" key="4">
    <source>
        <dbReference type="EMBL" id="RYC78957.1"/>
    </source>
</evidence>
<dbReference type="InterPro" id="IPR050745">
    <property type="entry name" value="Multifunctional_regulatory"/>
</dbReference>
<comment type="caution">
    <text evidence="4">The sequence shown here is derived from an EMBL/GenBank/DDBJ whole genome shotgun (WGS) entry which is preliminary data.</text>
</comment>
<dbReference type="Pfam" id="PF12796">
    <property type="entry name" value="Ank_2"/>
    <property type="match status" value="3"/>
</dbReference>
<feature type="repeat" description="ANK" evidence="3">
    <location>
        <begin position="215"/>
        <end position="247"/>
    </location>
</feature>
<dbReference type="Gene3D" id="1.25.40.20">
    <property type="entry name" value="Ankyrin repeat-containing domain"/>
    <property type="match status" value="1"/>
</dbReference>
<organism evidence="4 5">
    <name type="scientific">Fusarium oxysporum f. sp. narcissi</name>
    <dbReference type="NCBI Taxonomy" id="451672"/>
    <lineage>
        <taxon>Eukaryota</taxon>
        <taxon>Fungi</taxon>
        <taxon>Dikarya</taxon>
        <taxon>Ascomycota</taxon>
        <taxon>Pezizomycotina</taxon>
        <taxon>Sordariomycetes</taxon>
        <taxon>Hypocreomycetidae</taxon>
        <taxon>Hypocreales</taxon>
        <taxon>Nectriaceae</taxon>
        <taxon>Fusarium</taxon>
        <taxon>Fusarium oxysporum species complex</taxon>
    </lineage>
</organism>
<dbReference type="Proteomes" id="UP000290540">
    <property type="component" value="Unassembled WGS sequence"/>
</dbReference>
<reference evidence="4 5" key="1">
    <citation type="submission" date="2016-12" db="EMBL/GenBank/DDBJ databases">
        <title>Draft genome sequence of Fusarium oxysporum causing rot on Narcissus.</title>
        <authorList>
            <person name="Armitage A.D."/>
            <person name="Taylor A."/>
            <person name="Clarkson J.P."/>
            <person name="Harrison R.J."/>
            <person name="Jackson A.C."/>
        </authorList>
    </citation>
    <scope>NUCLEOTIDE SEQUENCE [LARGE SCALE GENOMIC DNA]</scope>
    <source>
        <strain evidence="4 5">N139</strain>
    </source>
</reference>
<dbReference type="AlphaFoldDB" id="A0A4Q2V516"/>
<feature type="repeat" description="ANK" evidence="3">
    <location>
        <begin position="169"/>
        <end position="201"/>
    </location>
</feature>
<evidence type="ECO:0000256" key="3">
    <source>
        <dbReference type="PROSITE-ProRule" id="PRU00023"/>
    </source>
</evidence>
<dbReference type="SUPFAM" id="SSF48403">
    <property type="entry name" value="Ankyrin repeat"/>
    <property type="match status" value="1"/>
</dbReference>
<evidence type="ECO:0000313" key="5">
    <source>
        <dbReference type="Proteomes" id="UP000290540"/>
    </source>
</evidence>
<keyword evidence="1" id="KW-0677">Repeat</keyword>
<dbReference type="InterPro" id="IPR036770">
    <property type="entry name" value="Ankyrin_rpt-contain_sf"/>
</dbReference>
<dbReference type="GO" id="GO:0005737">
    <property type="term" value="C:cytoplasm"/>
    <property type="evidence" value="ECO:0007669"/>
    <property type="project" value="TreeGrafter"/>
</dbReference>
<evidence type="ECO:0000256" key="1">
    <source>
        <dbReference type="ARBA" id="ARBA00022737"/>
    </source>
</evidence>
<feature type="repeat" description="ANK" evidence="3">
    <location>
        <begin position="248"/>
        <end position="280"/>
    </location>
</feature>
<feature type="repeat" description="ANK" evidence="3">
    <location>
        <begin position="35"/>
        <end position="67"/>
    </location>
</feature>
<name>A0A4Q2V516_FUSOX</name>